<feature type="region of interest" description="Disordered" evidence="1">
    <location>
        <begin position="35"/>
        <end position="60"/>
    </location>
</feature>
<feature type="domain" description="Myotubularin phosphatase" evidence="2">
    <location>
        <begin position="1"/>
        <end position="201"/>
    </location>
</feature>
<dbReference type="InterPro" id="IPR010569">
    <property type="entry name" value="Myotubularin-like_Pase_dom"/>
</dbReference>
<feature type="non-terminal residue" evidence="3">
    <location>
        <position position="1"/>
    </location>
</feature>
<dbReference type="InterPro" id="IPR030564">
    <property type="entry name" value="Myotubularin"/>
</dbReference>
<keyword evidence="4" id="KW-1185">Reference proteome</keyword>
<evidence type="ECO:0000256" key="1">
    <source>
        <dbReference type="SAM" id="MobiDB-lite"/>
    </source>
</evidence>
<dbReference type="SUPFAM" id="SSF52799">
    <property type="entry name" value="(Phosphotyrosine protein) phosphatases II"/>
    <property type="match status" value="1"/>
</dbReference>
<accession>A0ABN9Q7P4</accession>
<evidence type="ECO:0000313" key="4">
    <source>
        <dbReference type="Proteomes" id="UP001189429"/>
    </source>
</evidence>
<comment type="caution">
    <text evidence="3">The sequence shown here is derived from an EMBL/GenBank/DDBJ whole genome shotgun (WGS) entry which is preliminary data.</text>
</comment>
<sequence length="248" mass="26900">CRALLAPALGCPAGSQPLVSVEALAHKRRLQPLPVVPSPRCAPEEDVRRRHPRRGRLPEEGQTACDELVRRARGGSVRGAAVQALLPDHGGPHGPEVHRGRGGDQRLVEFIRRGSDVGHERDLLVMDLRPWKSAWANKAGGGGFEGYPRCKLVFGGIDNIHCVRDAWRAMGAAVNNIKEDEPGTWMKDVANSCWYDYVEALRASVASPSLPTLGRGVRLLSYVLAGVISHWSISIVPLGRVLGVCLGR</sequence>
<reference evidence="3" key="1">
    <citation type="submission" date="2023-10" db="EMBL/GenBank/DDBJ databases">
        <authorList>
            <person name="Chen Y."/>
            <person name="Shah S."/>
            <person name="Dougan E. K."/>
            <person name="Thang M."/>
            <person name="Chan C."/>
        </authorList>
    </citation>
    <scope>NUCLEOTIDE SEQUENCE [LARGE SCALE GENOMIC DNA]</scope>
</reference>
<evidence type="ECO:0000259" key="2">
    <source>
        <dbReference type="PROSITE" id="PS51339"/>
    </source>
</evidence>
<dbReference type="Proteomes" id="UP001189429">
    <property type="component" value="Unassembled WGS sequence"/>
</dbReference>
<name>A0ABN9Q7P4_9DINO</name>
<dbReference type="PROSITE" id="PS51339">
    <property type="entry name" value="PPASE_MYOTUBULARIN"/>
    <property type="match status" value="1"/>
</dbReference>
<organism evidence="3 4">
    <name type="scientific">Prorocentrum cordatum</name>
    <dbReference type="NCBI Taxonomy" id="2364126"/>
    <lineage>
        <taxon>Eukaryota</taxon>
        <taxon>Sar</taxon>
        <taxon>Alveolata</taxon>
        <taxon>Dinophyceae</taxon>
        <taxon>Prorocentrales</taxon>
        <taxon>Prorocentraceae</taxon>
        <taxon>Prorocentrum</taxon>
    </lineage>
</organism>
<protein>
    <recommendedName>
        <fullName evidence="2">Myotubularin phosphatase domain-containing protein</fullName>
    </recommendedName>
</protein>
<dbReference type="PANTHER" id="PTHR10807">
    <property type="entry name" value="MYOTUBULARIN-RELATED"/>
    <property type="match status" value="1"/>
</dbReference>
<dbReference type="EMBL" id="CAUYUJ010002662">
    <property type="protein sequence ID" value="CAK0801801.1"/>
    <property type="molecule type" value="Genomic_DNA"/>
</dbReference>
<evidence type="ECO:0000313" key="3">
    <source>
        <dbReference type="EMBL" id="CAK0801801.1"/>
    </source>
</evidence>
<gene>
    <name evidence="3" type="ORF">PCOR1329_LOCUS9532</name>
</gene>
<feature type="non-terminal residue" evidence="3">
    <location>
        <position position="248"/>
    </location>
</feature>
<dbReference type="InterPro" id="IPR029021">
    <property type="entry name" value="Prot-tyrosine_phosphatase-like"/>
</dbReference>
<dbReference type="Pfam" id="PF06602">
    <property type="entry name" value="Myotub-related"/>
    <property type="match status" value="1"/>
</dbReference>
<proteinExistence type="predicted"/>